<accession>A0A0R3PN44</accession>
<evidence type="ECO:0000313" key="3">
    <source>
        <dbReference type="WBParaSite" id="ACOC_0000642601-mRNA-1"/>
    </source>
</evidence>
<dbReference type="GO" id="GO:0006749">
    <property type="term" value="P:glutathione metabolic process"/>
    <property type="evidence" value="ECO:0007669"/>
    <property type="project" value="TreeGrafter"/>
</dbReference>
<dbReference type="GO" id="GO:0005739">
    <property type="term" value="C:mitochondrion"/>
    <property type="evidence" value="ECO:0007669"/>
    <property type="project" value="TreeGrafter"/>
</dbReference>
<dbReference type="InterPro" id="IPR051924">
    <property type="entry name" value="GST_Kappa/NadH"/>
</dbReference>
<dbReference type="PANTHER" id="PTHR42943">
    <property type="entry name" value="GLUTATHIONE S-TRANSFERASE KAPPA"/>
    <property type="match status" value="1"/>
</dbReference>
<dbReference type="GO" id="GO:0004602">
    <property type="term" value="F:glutathione peroxidase activity"/>
    <property type="evidence" value="ECO:0007669"/>
    <property type="project" value="TreeGrafter"/>
</dbReference>
<dbReference type="STRING" id="334426.A0A0R3PN44"/>
<dbReference type="InterPro" id="IPR036249">
    <property type="entry name" value="Thioredoxin-like_sf"/>
</dbReference>
<evidence type="ECO:0000313" key="2">
    <source>
        <dbReference type="Proteomes" id="UP000267027"/>
    </source>
</evidence>
<proteinExistence type="predicted"/>
<dbReference type="GO" id="GO:0004364">
    <property type="term" value="F:glutathione transferase activity"/>
    <property type="evidence" value="ECO:0007669"/>
    <property type="project" value="TreeGrafter"/>
</dbReference>
<protein>
    <submittedName>
        <fullName evidence="3">PRELI/MSF1 domain-containing protein</fullName>
    </submittedName>
</protein>
<sequence length="211" mass="24510">MWPSKWRVFFDIVCPNSWATFQVSIANLACVSNFVHIFFQILQNWKVSKSMGAVEFIPISDVKLRLIRTYERRMCRRSKFPFIFRNEKEMHVSLQCHSSAIYSGSLLPAVFLSLVKDRYPEHFIRSIEVVGSRMWNSRLPISKGSHLFTCARESGLSFKDSDQIISTLSHVDSRQILHKNSEEALLLGVRKVCHHMLVLFTIFMYSIVLSC</sequence>
<dbReference type="AlphaFoldDB" id="A0A0R3PN44"/>
<dbReference type="Gene3D" id="3.40.30.10">
    <property type="entry name" value="Glutaredoxin"/>
    <property type="match status" value="1"/>
</dbReference>
<dbReference type="WBParaSite" id="ACOC_0000642601-mRNA-1">
    <property type="protein sequence ID" value="ACOC_0000642601-mRNA-1"/>
    <property type="gene ID" value="ACOC_0000642601"/>
</dbReference>
<reference evidence="3" key="1">
    <citation type="submission" date="2017-02" db="UniProtKB">
        <authorList>
            <consortium name="WormBaseParasite"/>
        </authorList>
    </citation>
    <scope>IDENTIFICATION</scope>
</reference>
<dbReference type="OrthoDB" id="5831763at2759"/>
<dbReference type="PANTHER" id="PTHR42943:SF1">
    <property type="entry name" value="DSBA DOMAIN-CONTAINING PROTEIN"/>
    <property type="match status" value="1"/>
</dbReference>
<gene>
    <name evidence="1" type="ORF">ACOC_LOCUS6427</name>
</gene>
<evidence type="ECO:0000313" key="1">
    <source>
        <dbReference type="EMBL" id="VDM58012.1"/>
    </source>
</evidence>
<dbReference type="EMBL" id="UYYA01003945">
    <property type="protein sequence ID" value="VDM58012.1"/>
    <property type="molecule type" value="Genomic_DNA"/>
</dbReference>
<dbReference type="Proteomes" id="UP000267027">
    <property type="component" value="Unassembled WGS sequence"/>
</dbReference>
<organism evidence="3">
    <name type="scientific">Angiostrongylus costaricensis</name>
    <name type="common">Nematode worm</name>
    <dbReference type="NCBI Taxonomy" id="334426"/>
    <lineage>
        <taxon>Eukaryota</taxon>
        <taxon>Metazoa</taxon>
        <taxon>Ecdysozoa</taxon>
        <taxon>Nematoda</taxon>
        <taxon>Chromadorea</taxon>
        <taxon>Rhabditida</taxon>
        <taxon>Rhabditina</taxon>
        <taxon>Rhabditomorpha</taxon>
        <taxon>Strongyloidea</taxon>
        <taxon>Metastrongylidae</taxon>
        <taxon>Angiostrongylus</taxon>
    </lineage>
</organism>
<reference evidence="1 2" key="2">
    <citation type="submission" date="2018-11" db="EMBL/GenBank/DDBJ databases">
        <authorList>
            <consortium name="Pathogen Informatics"/>
        </authorList>
    </citation>
    <scope>NUCLEOTIDE SEQUENCE [LARGE SCALE GENOMIC DNA]</scope>
    <source>
        <strain evidence="1 2">Costa Rica</strain>
    </source>
</reference>
<name>A0A0R3PN44_ANGCS</name>
<dbReference type="SUPFAM" id="SSF52833">
    <property type="entry name" value="Thioredoxin-like"/>
    <property type="match status" value="1"/>
</dbReference>
<dbReference type="GO" id="GO:0005777">
    <property type="term" value="C:peroxisome"/>
    <property type="evidence" value="ECO:0007669"/>
    <property type="project" value="TreeGrafter"/>
</dbReference>
<keyword evidence="2" id="KW-1185">Reference proteome</keyword>